<evidence type="ECO:0000256" key="6">
    <source>
        <dbReference type="SAM" id="SignalP"/>
    </source>
</evidence>
<dbReference type="PANTHER" id="PTHR11431:SF51">
    <property type="entry name" value="FERRITIN"/>
    <property type="match status" value="1"/>
</dbReference>
<dbReference type="InterPro" id="IPR008331">
    <property type="entry name" value="Ferritin_DPS_dom"/>
</dbReference>
<dbReference type="GO" id="GO:0006826">
    <property type="term" value="P:iron ion transport"/>
    <property type="evidence" value="ECO:0007669"/>
    <property type="project" value="InterPro"/>
</dbReference>
<dbReference type="InterPro" id="IPR012347">
    <property type="entry name" value="Ferritin-like"/>
</dbReference>
<name>A0A8J2RU38_9CRUS</name>
<evidence type="ECO:0000256" key="1">
    <source>
        <dbReference type="ARBA" id="ARBA00007513"/>
    </source>
</evidence>
<dbReference type="GO" id="GO:0006879">
    <property type="term" value="P:intracellular iron ion homeostasis"/>
    <property type="evidence" value="ECO:0007669"/>
    <property type="project" value="UniProtKB-KW"/>
</dbReference>
<dbReference type="AlphaFoldDB" id="A0A8J2RU38"/>
<comment type="similarity">
    <text evidence="1 5">Belongs to the ferritin family.</text>
</comment>
<dbReference type="GO" id="GO:0005737">
    <property type="term" value="C:cytoplasm"/>
    <property type="evidence" value="ECO:0007669"/>
    <property type="project" value="TreeGrafter"/>
</dbReference>
<dbReference type="EMBL" id="CAKKLH010000101">
    <property type="protein sequence ID" value="CAH0103034.1"/>
    <property type="molecule type" value="Genomic_DNA"/>
</dbReference>
<evidence type="ECO:0000259" key="7">
    <source>
        <dbReference type="PROSITE" id="PS50905"/>
    </source>
</evidence>
<reference evidence="8" key="1">
    <citation type="submission" date="2021-11" db="EMBL/GenBank/DDBJ databases">
        <authorList>
            <person name="Schell T."/>
        </authorList>
    </citation>
    <scope>NUCLEOTIDE SEQUENCE</scope>
    <source>
        <strain evidence="8">M5</strain>
    </source>
</reference>
<evidence type="ECO:0000256" key="5">
    <source>
        <dbReference type="RuleBase" id="RU361145"/>
    </source>
</evidence>
<feature type="domain" description="Ferritin-like diiron" evidence="7">
    <location>
        <begin position="62"/>
        <end position="219"/>
    </location>
</feature>
<dbReference type="InterPro" id="IPR001519">
    <property type="entry name" value="Ferritin"/>
</dbReference>
<evidence type="ECO:0000256" key="2">
    <source>
        <dbReference type="ARBA" id="ARBA00022434"/>
    </source>
</evidence>
<feature type="domain" description="Ferritin-like diiron" evidence="7">
    <location>
        <begin position="461"/>
        <end position="614"/>
    </location>
</feature>
<dbReference type="Proteomes" id="UP000789390">
    <property type="component" value="Unassembled WGS sequence"/>
</dbReference>
<proteinExistence type="inferred from homology"/>
<evidence type="ECO:0000256" key="4">
    <source>
        <dbReference type="ARBA" id="ARBA00023004"/>
    </source>
</evidence>
<feature type="signal peptide" evidence="6">
    <location>
        <begin position="1"/>
        <end position="25"/>
    </location>
</feature>
<dbReference type="CDD" id="cd01056">
    <property type="entry name" value="Euk_Ferritin"/>
    <property type="match status" value="1"/>
</dbReference>
<gene>
    <name evidence="8" type="ORF">DGAL_LOCUS5567</name>
</gene>
<keyword evidence="6" id="KW-0732">Signal</keyword>
<comment type="caution">
    <text evidence="8">The sequence shown here is derived from an EMBL/GenBank/DDBJ whole genome shotgun (WGS) entry which is preliminary data.</text>
</comment>
<evidence type="ECO:0000313" key="9">
    <source>
        <dbReference type="Proteomes" id="UP000789390"/>
    </source>
</evidence>
<dbReference type="InterPro" id="IPR009040">
    <property type="entry name" value="Ferritin-like_diiron"/>
</dbReference>
<feature type="chain" id="PRO_5035274012" description="Ferritin" evidence="6">
    <location>
        <begin position="26"/>
        <end position="632"/>
    </location>
</feature>
<accession>A0A8J2RU38</accession>
<sequence length="632" mass="70719">MLFTSPIVVVSCLAALVLDSSLVQAGKCSDHILSMKADGGWTGFDGEEFTNQYDFTACTALFSTFERHLPQVHNLINEHIAQSFVYSIMSSHFNTDSENRLGFAKYLSDLSDTMWNNAVEIVKYTGKRGANVAPLMDNNSGSGLRISANLNQDIKPWTEIEALALVHDQHQTLASKIHHLHGSTRDTSFSHFLESQFVNQNVDLIRQLSGFLTNLVPMTQETSGSDLALYLFDQSLDKGRERQSSIQQSKQSREFAVQVVVKNPFAKSWLFPKYALQGVSKSGDVSLSLELLFHKVASQVVSQLYTQHSTAEKKKRTNILSIQQTSVVRMAKCQVRCVLAYAVCWLAGCSVPHLKDDLWHQSELCPADERYLYYNLALRYYCINIDFCKSSSETTFTFPISNRNMMKSVGNILLLVVVVLATVCNFTSAAKCSDHLLSMKADDFSEEDGSKYDHTACSASFSNFYKYTSQFQGLITEHISQSFIYSIMSSHFETDYENRLGFSKYLDGLSDNMWQKAISLIKYAGKRGTGVAPIESSSGLSIKNLNAGIKPWSEVEALALALDHHQMLALKVHQLHGSVKDAAFGDFLENQFVSEHVSRIRELSGHLTNLVPMVQEEVSKDLALYLFDQSLV</sequence>
<dbReference type="Pfam" id="PF00210">
    <property type="entry name" value="Ferritin"/>
    <property type="match status" value="2"/>
</dbReference>
<dbReference type="Gene3D" id="1.20.1260.10">
    <property type="match status" value="2"/>
</dbReference>
<keyword evidence="9" id="KW-1185">Reference proteome</keyword>
<dbReference type="SUPFAM" id="SSF47240">
    <property type="entry name" value="Ferritin-like"/>
    <property type="match status" value="2"/>
</dbReference>
<keyword evidence="3 5" id="KW-0479">Metal-binding</keyword>
<dbReference type="GO" id="GO:0008199">
    <property type="term" value="F:ferric iron binding"/>
    <property type="evidence" value="ECO:0007669"/>
    <property type="project" value="InterPro"/>
</dbReference>
<dbReference type="GO" id="GO:0008198">
    <property type="term" value="F:ferrous iron binding"/>
    <property type="evidence" value="ECO:0007669"/>
    <property type="project" value="TreeGrafter"/>
</dbReference>
<organism evidence="8 9">
    <name type="scientific">Daphnia galeata</name>
    <dbReference type="NCBI Taxonomy" id="27404"/>
    <lineage>
        <taxon>Eukaryota</taxon>
        <taxon>Metazoa</taxon>
        <taxon>Ecdysozoa</taxon>
        <taxon>Arthropoda</taxon>
        <taxon>Crustacea</taxon>
        <taxon>Branchiopoda</taxon>
        <taxon>Diplostraca</taxon>
        <taxon>Cladocera</taxon>
        <taxon>Anomopoda</taxon>
        <taxon>Daphniidae</taxon>
        <taxon>Daphnia</taxon>
    </lineage>
</organism>
<keyword evidence="2 5" id="KW-0409">Iron storage</keyword>
<dbReference type="InterPro" id="IPR009078">
    <property type="entry name" value="Ferritin-like_SF"/>
</dbReference>
<dbReference type="OrthoDB" id="6363126at2759"/>
<protein>
    <recommendedName>
        <fullName evidence="5">Ferritin</fullName>
    </recommendedName>
</protein>
<keyword evidence="4 5" id="KW-0408">Iron</keyword>
<dbReference type="PROSITE" id="PS50905">
    <property type="entry name" value="FERRITIN_LIKE"/>
    <property type="match status" value="2"/>
</dbReference>
<evidence type="ECO:0000313" key="8">
    <source>
        <dbReference type="EMBL" id="CAH0103034.1"/>
    </source>
</evidence>
<evidence type="ECO:0000256" key="3">
    <source>
        <dbReference type="ARBA" id="ARBA00022723"/>
    </source>
</evidence>
<dbReference type="PANTHER" id="PTHR11431">
    <property type="entry name" value="FERRITIN"/>
    <property type="match status" value="1"/>
</dbReference>
<comment type="function">
    <text evidence="5">Stores iron in a soluble, non-toxic, readily available form. Important for iron homeostasis. Iron is taken up in the ferrous form and deposited as ferric hydroxides after oxidation.</text>
</comment>